<dbReference type="SUPFAM" id="SSF55729">
    <property type="entry name" value="Acyl-CoA N-acyltransferases (Nat)"/>
    <property type="match status" value="1"/>
</dbReference>
<accession>A0A1M6AKP4</accession>
<reference evidence="2 3" key="1">
    <citation type="submission" date="2016-11" db="EMBL/GenBank/DDBJ databases">
        <authorList>
            <person name="Jaros S."/>
            <person name="Januszkiewicz K."/>
            <person name="Wedrychowicz H."/>
        </authorList>
    </citation>
    <scope>NUCLEOTIDE SEQUENCE [LARGE SCALE GENOMIC DNA]</scope>
    <source>
        <strain evidence="2 3">DSM 100565</strain>
    </source>
</reference>
<protein>
    <submittedName>
        <fullName evidence="2">Protein N-acetyltransferase, RimJ/RimL family</fullName>
    </submittedName>
</protein>
<evidence type="ECO:0000259" key="1">
    <source>
        <dbReference type="PROSITE" id="PS51186"/>
    </source>
</evidence>
<gene>
    <name evidence="2" type="ORF">SAMN05444417_0485</name>
</gene>
<name>A0A1M6AKP4_9RHOB</name>
<dbReference type="Gene3D" id="3.40.630.30">
    <property type="match status" value="1"/>
</dbReference>
<proteinExistence type="predicted"/>
<dbReference type="InterPro" id="IPR000182">
    <property type="entry name" value="GNAT_dom"/>
</dbReference>
<dbReference type="Pfam" id="PF00583">
    <property type="entry name" value="Acetyltransf_1"/>
    <property type="match status" value="1"/>
</dbReference>
<evidence type="ECO:0000313" key="3">
    <source>
        <dbReference type="Proteomes" id="UP000184292"/>
    </source>
</evidence>
<keyword evidence="3" id="KW-1185">Reference proteome</keyword>
<dbReference type="OrthoDB" id="8304386at2"/>
<sequence length="157" mass="17247">MIRLRRGSEADHPALLTLRSGPGQERFAGRFADWPEAARDPRYLHVIERQGRIVGLFRIDPAFDARVPGLPAGAHGVRGLLIDAASQGTGIGTAVMEGLPAHLRACHPGLRLVWLTVDHDNPGARRLYERTGWVRHLPDFAGTDGPEHVFRRELGSA</sequence>
<dbReference type="STRING" id="1447782.SAMN05444417_0485"/>
<dbReference type="AlphaFoldDB" id="A0A1M6AKP4"/>
<dbReference type="RefSeq" id="WP_073326211.1">
    <property type="nucleotide sequence ID" value="NZ_FQYO01000001.1"/>
</dbReference>
<dbReference type="PROSITE" id="PS51186">
    <property type="entry name" value="GNAT"/>
    <property type="match status" value="1"/>
</dbReference>
<feature type="domain" description="N-acetyltransferase" evidence="1">
    <location>
        <begin position="2"/>
        <end position="152"/>
    </location>
</feature>
<dbReference type="InterPro" id="IPR016181">
    <property type="entry name" value="Acyl_CoA_acyltransferase"/>
</dbReference>
<dbReference type="Proteomes" id="UP000184292">
    <property type="component" value="Unassembled WGS sequence"/>
</dbReference>
<dbReference type="GO" id="GO:0016747">
    <property type="term" value="F:acyltransferase activity, transferring groups other than amino-acyl groups"/>
    <property type="evidence" value="ECO:0007669"/>
    <property type="project" value="InterPro"/>
</dbReference>
<keyword evidence="2" id="KW-0808">Transferase</keyword>
<evidence type="ECO:0000313" key="2">
    <source>
        <dbReference type="EMBL" id="SHI37042.1"/>
    </source>
</evidence>
<organism evidence="2 3">
    <name type="scientific">Wenxinia saemankumensis</name>
    <dbReference type="NCBI Taxonomy" id="1447782"/>
    <lineage>
        <taxon>Bacteria</taxon>
        <taxon>Pseudomonadati</taxon>
        <taxon>Pseudomonadota</taxon>
        <taxon>Alphaproteobacteria</taxon>
        <taxon>Rhodobacterales</taxon>
        <taxon>Roseobacteraceae</taxon>
        <taxon>Wenxinia</taxon>
    </lineage>
</organism>
<dbReference type="EMBL" id="FQYO01000001">
    <property type="protein sequence ID" value="SHI37042.1"/>
    <property type="molecule type" value="Genomic_DNA"/>
</dbReference>